<evidence type="ECO:0000313" key="2">
    <source>
        <dbReference type="Proteomes" id="UP001523262"/>
    </source>
</evidence>
<reference evidence="1 2" key="1">
    <citation type="submission" date="2022-06" db="EMBL/GenBank/DDBJ databases">
        <authorList>
            <person name="Jeon C.O."/>
        </authorList>
    </citation>
    <scope>NUCLEOTIDE SEQUENCE [LARGE SCALE GENOMIC DNA]</scope>
    <source>
        <strain evidence="1 2">KCTC 13943</strain>
    </source>
</reference>
<sequence>MLKLVRNEKLLKQYPLLDDGYIEKMANFYTSEIAKTSYPNINKIPFEEWLYQQYFSNIEKIG</sequence>
<dbReference type="Proteomes" id="UP001523262">
    <property type="component" value="Unassembled WGS sequence"/>
</dbReference>
<dbReference type="EMBL" id="JAMQCR010000002">
    <property type="protein sequence ID" value="MCM2534938.1"/>
    <property type="molecule type" value="Genomic_DNA"/>
</dbReference>
<protein>
    <submittedName>
        <fullName evidence="1">Uncharacterized protein</fullName>
    </submittedName>
</protein>
<comment type="caution">
    <text evidence="1">The sequence shown here is derived from an EMBL/GenBank/DDBJ whole genome shotgun (WGS) entry which is preliminary data.</text>
</comment>
<evidence type="ECO:0000313" key="1">
    <source>
        <dbReference type="EMBL" id="MCM2534938.1"/>
    </source>
</evidence>
<accession>A0ABT0WHB1</accession>
<gene>
    <name evidence="1" type="ORF">NDK43_24575</name>
</gene>
<organism evidence="1 2">
    <name type="scientific">Neobacillus pocheonensis</name>
    <dbReference type="NCBI Taxonomy" id="363869"/>
    <lineage>
        <taxon>Bacteria</taxon>
        <taxon>Bacillati</taxon>
        <taxon>Bacillota</taxon>
        <taxon>Bacilli</taxon>
        <taxon>Bacillales</taxon>
        <taxon>Bacillaceae</taxon>
        <taxon>Neobacillus</taxon>
    </lineage>
</organism>
<proteinExistence type="predicted"/>
<name>A0ABT0WHB1_9BACI</name>
<keyword evidence="2" id="KW-1185">Reference proteome</keyword>